<feature type="compositionally biased region" description="Low complexity" evidence="19">
    <location>
        <begin position="764"/>
        <end position="777"/>
    </location>
</feature>
<evidence type="ECO:0000256" key="12">
    <source>
        <dbReference type="ARBA" id="ARBA00022989"/>
    </source>
</evidence>
<feature type="compositionally biased region" description="Polar residues" evidence="19">
    <location>
        <begin position="908"/>
        <end position="924"/>
    </location>
</feature>
<dbReference type="InterPro" id="IPR000198">
    <property type="entry name" value="RhoGAP_dom"/>
</dbReference>
<dbReference type="Pfam" id="PF00620">
    <property type="entry name" value="RhoGAP"/>
    <property type="match status" value="1"/>
</dbReference>
<keyword evidence="13 20" id="KW-0472">Membrane</keyword>
<dbReference type="GO" id="GO:0008120">
    <property type="term" value="F:ceramide glucosyltransferase activity"/>
    <property type="evidence" value="ECO:0007669"/>
    <property type="project" value="UniProtKB-EC"/>
</dbReference>
<feature type="domain" description="LIM zinc-binding" evidence="21">
    <location>
        <begin position="380"/>
        <end position="439"/>
    </location>
</feature>
<evidence type="ECO:0000259" key="21">
    <source>
        <dbReference type="PROSITE" id="PS50023"/>
    </source>
</evidence>
<feature type="region of interest" description="Disordered" evidence="19">
    <location>
        <begin position="1208"/>
        <end position="1228"/>
    </location>
</feature>
<evidence type="ECO:0000256" key="4">
    <source>
        <dbReference type="ARBA" id="ARBA00006739"/>
    </source>
</evidence>
<gene>
    <name evidence="23" type="ORF">KQ657_000731</name>
</gene>
<feature type="region of interest" description="Disordered" evidence="19">
    <location>
        <begin position="1357"/>
        <end position="1378"/>
    </location>
</feature>
<sequence>MDHDIATTAVGIVFLVTYIIILSVAYSGFYCILRSYAVPKKLTAKGFLSTSISLASLASTDDNDDDERSDVQSIGVTIIRPIKGIDPEMYTCLKSSFEQQYPSDRIQILLCVDDAQDPLIPLLHQICSEYPDIDLEVLVGHDYYGPNPKVNNLYKGVERAKFDLLWIMDSNVWANRTVLRNSVLTYQYQLNNGKRVNDSRKVKLVHHVPTALSISSISEPSNSTKHLGAELDEMFLLTSHSKFYILLNNLSIAPCVNGKLNLYSKADITTAVLGIHHQLMPTKFFSHQEVIDDAGHSKHIDFFARYIGEDNMIGIGLWEQLHGRTSGLTGDIVVQPLGGSDNLVKDYIKRRVRWLRVRKYMVLMATLVEPLTESLVCGIYGTVGCGKKIDDLAILTGDQAYCSNCFKCRLCKKQIEDLRYARTSKGLFCMTCHEKLVAKKKKYDARKKAASRYKEDQTINGGTGTGTGTGIASAAATPRDTFASDTTSILSETLLTNQDSPSINATETNRSSFQLQNASNTSLRSKVNKSLPPCPDTSLPNTPDAHHSARNTAPAASTAGTPPSGHKLMSTPSSTASRGPNKHRSVASGMSGPSIDDLHEAPSKSVYESIEEVNDSDEELNKRKGRAPAAELPLSSNTNQSGSLIFLDIINTDTFPEDNNNNNSHGTNESTPMLQPPLSFSPDGETPPSMNKTMSASSGSTTDSQGTTTSGNNHNNHEEHHSNMSAASSLPTANRVQNDVTATNVNGKNILILSPHTIQEPRVSSHSSQSQQQQPHPHGSDSTLADPNGTPVTSTSISTNDTDSFKNPPSSNSSSKLTPKPDSASSKLDVDYANSRSRSNCSSPLAKANRQARVVEPDYINDEIEGDTSTLNDALSTPVLSNEQHEQQLDHSDPMTPSKPKKTAPFTDGTSHCVDTNRSSSNSARGLGLEGVGDLADYQECIDYLKQQQDLRLREAESTTKTVDPFEQSTDTAASAEANTTIDSIGSTTSPKASNRVLSSGSSEDQQQGSFGRRNTLLKSAKLGLRHKRSLSGGNSTNNNNKEPSSTGKLASFFKSNRINEDYSHTTNAGSASSPPSFHRRQTSESSVHSGTAFATPPLPSPLSHFKDHYRSSSDNSQFLTSLEKISDPEKQQVAEEVRKLRLERLRLNDQLKEIRGRINQESSKLENLAKDVESLEKKKRSLLDSNIVLTKQNQQLEQVLKLEKQISKDHHGAPQAPPLHSSSFETNGSIGSQTVTILDENEPLETSKATRLKFWRRPKVNLTGGGGGTSNSFGSNGYGNNNMNGGGGGGSHNNGNGYGNGYPNNSSNNTFNYSNNNLSGSTAMPSSEMLPLPGDNEKKGSLGTFITKSRSTNILDSFLSGGNNHNSHPEDSSNDQAPLFSTTLQKRATYEGTEVPLIITKCLAEVEMRGLDTEGIYRISGGNSAIVAIENAFSSLHPEDQLSLDKLEECLSGDINAVTSALKRYLRKLPDPIIPYALYDDFISISTDIPPNKKDRRIGEMRIRVIDRLPPANRQTVFLLCQHLTLIDSYSQINRMGFKNLSVVFAPTLAGDINGEKEMLNMGHRNEMTEFLISNYIQIFED</sequence>
<comment type="similarity">
    <text evidence="4">Belongs to the glycosyltransferase 2 family.</text>
</comment>
<keyword evidence="9 20" id="KW-0812">Transmembrane</keyword>
<keyword evidence="18" id="KW-0175">Coiled coil</keyword>
<feature type="compositionally biased region" description="Low complexity" evidence="19">
    <location>
        <begin position="999"/>
        <end position="1012"/>
    </location>
</feature>
<feature type="compositionally biased region" description="Acidic residues" evidence="19">
    <location>
        <begin position="609"/>
        <end position="618"/>
    </location>
</feature>
<feature type="compositionally biased region" description="Polar residues" evidence="19">
    <location>
        <begin position="656"/>
        <end position="673"/>
    </location>
</feature>
<keyword evidence="12 20" id="KW-1133">Transmembrane helix</keyword>
<name>A0A9P8AHG3_9ASCO</name>
<dbReference type="CDD" id="cd00159">
    <property type="entry name" value="RhoGAP"/>
    <property type="match status" value="1"/>
</dbReference>
<evidence type="ECO:0000256" key="8">
    <source>
        <dbReference type="ARBA" id="ARBA00022679"/>
    </source>
</evidence>
<feature type="region of interest" description="Disordered" evidence="19">
    <location>
        <begin position="880"/>
        <end position="927"/>
    </location>
</feature>
<dbReference type="EMBL" id="JAHMUF010000012">
    <property type="protein sequence ID" value="KAG7193317.1"/>
    <property type="molecule type" value="Genomic_DNA"/>
</dbReference>
<dbReference type="GO" id="GO:0030695">
    <property type="term" value="F:GTPase regulator activity"/>
    <property type="evidence" value="ECO:0007669"/>
    <property type="project" value="UniProtKB-ARBA"/>
</dbReference>
<dbReference type="PROSITE" id="PS50238">
    <property type="entry name" value="RHOGAP"/>
    <property type="match status" value="1"/>
</dbReference>
<evidence type="ECO:0000256" key="5">
    <source>
        <dbReference type="ARBA" id="ARBA00012699"/>
    </source>
</evidence>
<evidence type="ECO:0000256" key="7">
    <source>
        <dbReference type="ARBA" id="ARBA00022676"/>
    </source>
</evidence>
<feature type="region of interest" description="Disordered" evidence="19">
    <location>
        <begin position="759"/>
        <end position="850"/>
    </location>
</feature>
<keyword evidence="10 17" id="KW-0479">Metal-binding</keyword>
<feature type="compositionally biased region" description="Low complexity" evidence="19">
    <location>
        <begin position="693"/>
        <end position="714"/>
    </location>
</feature>
<feature type="region of interest" description="Disordered" evidence="19">
    <location>
        <begin position="493"/>
        <end position="639"/>
    </location>
</feature>
<keyword evidence="8" id="KW-0808">Transferase</keyword>
<evidence type="ECO:0000313" key="24">
    <source>
        <dbReference type="Proteomes" id="UP000790833"/>
    </source>
</evidence>
<feature type="transmembrane region" description="Helical" evidence="20">
    <location>
        <begin position="12"/>
        <end position="33"/>
    </location>
</feature>
<evidence type="ECO:0000256" key="10">
    <source>
        <dbReference type="ARBA" id="ARBA00022723"/>
    </source>
</evidence>
<dbReference type="PROSITE" id="PS50023">
    <property type="entry name" value="LIM_DOMAIN_2"/>
    <property type="match status" value="1"/>
</dbReference>
<keyword evidence="17" id="KW-0440">LIM domain</keyword>
<evidence type="ECO:0000256" key="18">
    <source>
        <dbReference type="SAM" id="Coils"/>
    </source>
</evidence>
<feature type="region of interest" description="Disordered" evidence="19">
    <location>
        <begin position="454"/>
        <end position="479"/>
    </location>
</feature>
<feature type="compositionally biased region" description="Low complexity" evidence="19">
    <location>
        <begin position="793"/>
        <end position="816"/>
    </location>
</feature>
<dbReference type="InterPro" id="IPR029044">
    <property type="entry name" value="Nucleotide-diphossugar_trans"/>
</dbReference>
<dbReference type="SMART" id="SM00324">
    <property type="entry name" value="RhoGAP"/>
    <property type="match status" value="1"/>
</dbReference>
<dbReference type="OrthoDB" id="1483400at2759"/>
<dbReference type="GO" id="GO:0016020">
    <property type="term" value="C:membrane"/>
    <property type="evidence" value="ECO:0007669"/>
    <property type="project" value="UniProtKB-SubCell"/>
</dbReference>
<evidence type="ECO:0000256" key="20">
    <source>
        <dbReference type="SAM" id="Phobius"/>
    </source>
</evidence>
<dbReference type="SUPFAM" id="SSF53448">
    <property type="entry name" value="Nucleotide-diphospho-sugar transferases"/>
    <property type="match status" value="1"/>
</dbReference>
<evidence type="ECO:0000256" key="14">
    <source>
        <dbReference type="ARBA" id="ARBA00031017"/>
    </source>
</evidence>
<comment type="pathway">
    <text evidence="3">Sphingolipid metabolism.</text>
</comment>
<evidence type="ECO:0000256" key="15">
    <source>
        <dbReference type="ARBA" id="ARBA00031543"/>
    </source>
</evidence>
<comment type="pathway">
    <text evidence="2">Lipid metabolism; sphingolipid metabolism.</text>
</comment>
<evidence type="ECO:0000256" key="16">
    <source>
        <dbReference type="ARBA" id="ARBA00032575"/>
    </source>
</evidence>
<accession>A0A9P8AHG3</accession>
<feature type="region of interest" description="Disordered" evidence="19">
    <location>
        <begin position="956"/>
        <end position="1049"/>
    </location>
</feature>
<comment type="subcellular location">
    <subcellularLocation>
        <location evidence="1">Membrane</location>
        <topology evidence="1">Multi-pass membrane protein</topology>
    </subcellularLocation>
</comment>
<evidence type="ECO:0000259" key="22">
    <source>
        <dbReference type="PROSITE" id="PS50238"/>
    </source>
</evidence>
<keyword evidence="7" id="KW-0328">Glycosyltransferase</keyword>
<feature type="region of interest" description="Disordered" evidence="19">
    <location>
        <begin position="656"/>
        <end position="731"/>
    </location>
</feature>
<dbReference type="EC" id="2.4.1.80" evidence="5"/>
<dbReference type="PANTHER" id="PTHR12726:SF0">
    <property type="entry name" value="CERAMIDE GLUCOSYLTRANSFERASE"/>
    <property type="match status" value="1"/>
</dbReference>
<dbReference type="PANTHER" id="PTHR12726">
    <property type="entry name" value="CERAMIDE GLUCOSYLTRANSFERASE"/>
    <property type="match status" value="1"/>
</dbReference>
<feature type="compositionally biased region" description="Basic and acidic residues" evidence="19">
    <location>
        <begin position="883"/>
        <end position="893"/>
    </location>
</feature>
<dbReference type="GeneID" id="66114105"/>
<dbReference type="CDD" id="cd09395">
    <property type="entry name" value="LIM2_Rga"/>
    <property type="match status" value="1"/>
</dbReference>
<organism evidence="23 24">
    <name type="scientific">Scheffersomyces spartinae</name>
    <dbReference type="NCBI Taxonomy" id="45513"/>
    <lineage>
        <taxon>Eukaryota</taxon>
        <taxon>Fungi</taxon>
        <taxon>Dikarya</taxon>
        <taxon>Ascomycota</taxon>
        <taxon>Saccharomycotina</taxon>
        <taxon>Pichiomycetes</taxon>
        <taxon>Debaryomycetaceae</taxon>
        <taxon>Scheffersomyces</taxon>
    </lineage>
</organism>
<feature type="compositionally biased region" description="Polar residues" evidence="19">
    <location>
        <begin position="493"/>
        <end position="525"/>
    </location>
</feature>
<dbReference type="SMART" id="SM00132">
    <property type="entry name" value="LIM"/>
    <property type="match status" value="1"/>
</dbReference>
<dbReference type="GO" id="GO:0006679">
    <property type="term" value="P:glucosylceramide biosynthetic process"/>
    <property type="evidence" value="ECO:0007669"/>
    <property type="project" value="TreeGrafter"/>
</dbReference>
<dbReference type="Proteomes" id="UP000790833">
    <property type="component" value="Unassembled WGS sequence"/>
</dbReference>
<keyword evidence="24" id="KW-1185">Reference proteome</keyword>
<dbReference type="InterPro" id="IPR025993">
    <property type="entry name" value="Ceramide_glucosylTrfase"/>
</dbReference>
<feature type="domain" description="Rho-GAP" evidence="22">
    <location>
        <begin position="1383"/>
        <end position="1581"/>
    </location>
</feature>
<feature type="compositionally biased region" description="Polar residues" evidence="19">
    <location>
        <begin position="1065"/>
        <end position="1076"/>
    </location>
</feature>
<dbReference type="GO" id="GO:0007165">
    <property type="term" value="P:signal transduction"/>
    <property type="evidence" value="ECO:0007669"/>
    <property type="project" value="InterPro"/>
</dbReference>
<feature type="compositionally biased region" description="Low complexity" evidence="19">
    <location>
        <begin position="1031"/>
        <end position="1046"/>
    </location>
</feature>
<evidence type="ECO:0000313" key="23">
    <source>
        <dbReference type="EMBL" id="KAG7193317.1"/>
    </source>
</evidence>
<feature type="compositionally biased region" description="Polar residues" evidence="19">
    <location>
        <begin position="834"/>
        <end position="843"/>
    </location>
</feature>
<proteinExistence type="inferred from homology"/>
<dbReference type="InterPro" id="IPR008936">
    <property type="entry name" value="Rho_GTPase_activation_prot"/>
</dbReference>
<evidence type="ECO:0000256" key="17">
    <source>
        <dbReference type="PROSITE-ProRule" id="PRU00125"/>
    </source>
</evidence>
<feature type="compositionally biased region" description="Polar residues" evidence="19">
    <location>
        <begin position="1357"/>
        <end position="1367"/>
    </location>
</feature>
<comment type="caution">
    <text evidence="23">The sequence shown here is derived from an EMBL/GenBank/DDBJ whole genome shotgun (WGS) entry which is preliminary data.</text>
</comment>
<feature type="coiled-coil region" evidence="18">
    <location>
        <begin position="1131"/>
        <end position="1186"/>
    </location>
</feature>
<dbReference type="SUPFAM" id="SSF48350">
    <property type="entry name" value="GTPase activation domain, GAP"/>
    <property type="match status" value="1"/>
</dbReference>
<feature type="compositionally biased region" description="Polar residues" evidence="19">
    <location>
        <begin position="959"/>
        <end position="998"/>
    </location>
</feature>
<evidence type="ECO:0000256" key="11">
    <source>
        <dbReference type="ARBA" id="ARBA00022833"/>
    </source>
</evidence>
<evidence type="ECO:0000256" key="2">
    <source>
        <dbReference type="ARBA" id="ARBA00004760"/>
    </source>
</evidence>
<dbReference type="GO" id="GO:0046872">
    <property type="term" value="F:metal ion binding"/>
    <property type="evidence" value="ECO:0007669"/>
    <property type="project" value="UniProtKB-KW"/>
</dbReference>
<evidence type="ECO:0000256" key="1">
    <source>
        <dbReference type="ARBA" id="ARBA00004141"/>
    </source>
</evidence>
<dbReference type="RefSeq" id="XP_043048865.1">
    <property type="nucleotide sequence ID" value="XM_043191558.1"/>
</dbReference>
<dbReference type="Gene3D" id="1.10.555.10">
    <property type="entry name" value="Rho GTPase activation protein"/>
    <property type="match status" value="1"/>
</dbReference>
<evidence type="ECO:0000256" key="9">
    <source>
        <dbReference type="ARBA" id="ARBA00022692"/>
    </source>
</evidence>
<reference evidence="23" key="1">
    <citation type="submission" date="2021-03" db="EMBL/GenBank/DDBJ databases">
        <authorList>
            <person name="Palmer J.M."/>
        </authorList>
    </citation>
    <scope>NUCLEOTIDE SEQUENCE</scope>
    <source>
        <strain evidence="23">ARV_011</strain>
    </source>
</reference>
<protein>
    <recommendedName>
        <fullName evidence="6">Ceramide glucosyltransferase</fullName>
        <ecNumber evidence="5">2.4.1.80</ecNumber>
    </recommendedName>
    <alternativeName>
        <fullName evidence="15">Glucosylceramide synthase</fullName>
    </alternativeName>
    <alternativeName>
        <fullName evidence="16">UDP-glucose ceramide glucosyltransferase</fullName>
    </alternativeName>
    <alternativeName>
        <fullName evidence="14">UDP-glucose:N-acylsphingosine D-glucosyltransferase</fullName>
    </alternativeName>
</protein>
<dbReference type="Gene3D" id="2.10.110.10">
    <property type="entry name" value="Cysteine Rich Protein"/>
    <property type="match status" value="1"/>
</dbReference>
<feature type="compositionally biased region" description="Low complexity" evidence="19">
    <location>
        <begin position="552"/>
        <end position="565"/>
    </location>
</feature>
<evidence type="ECO:0000256" key="6">
    <source>
        <dbReference type="ARBA" id="ARBA00019988"/>
    </source>
</evidence>
<feature type="region of interest" description="Disordered" evidence="19">
    <location>
        <begin position="1063"/>
        <end position="1103"/>
    </location>
</feature>
<keyword evidence="11 17" id="KW-0862">Zinc</keyword>
<evidence type="ECO:0000256" key="3">
    <source>
        <dbReference type="ARBA" id="ARBA00004991"/>
    </source>
</evidence>
<dbReference type="Pfam" id="PF13506">
    <property type="entry name" value="Glyco_transf_21"/>
    <property type="match status" value="1"/>
</dbReference>
<evidence type="ECO:0000256" key="13">
    <source>
        <dbReference type="ARBA" id="ARBA00023136"/>
    </source>
</evidence>
<dbReference type="InterPro" id="IPR001781">
    <property type="entry name" value="Znf_LIM"/>
</dbReference>
<evidence type="ECO:0000256" key="19">
    <source>
        <dbReference type="SAM" id="MobiDB-lite"/>
    </source>
</evidence>